<evidence type="ECO:0000313" key="2">
    <source>
        <dbReference type="EMBL" id="AKI99536.1"/>
    </source>
</evidence>
<evidence type="ECO:0000313" key="5">
    <source>
        <dbReference type="Proteomes" id="UP000256345"/>
    </source>
</evidence>
<evidence type="ECO:0000313" key="4">
    <source>
        <dbReference type="Proteomes" id="UP000035579"/>
    </source>
</evidence>
<keyword evidence="1" id="KW-0812">Transmembrane</keyword>
<evidence type="ECO:0000313" key="3">
    <source>
        <dbReference type="EMBL" id="REG27924.1"/>
    </source>
</evidence>
<feature type="transmembrane region" description="Helical" evidence="1">
    <location>
        <begin position="20"/>
        <end position="43"/>
    </location>
</feature>
<protein>
    <submittedName>
        <fullName evidence="2">Pilus biogenesis operon protein</fullName>
    </submittedName>
</protein>
<keyword evidence="1" id="KW-1133">Transmembrane helix</keyword>
<name>A0AAC8TB42_9BACT</name>
<dbReference type="KEGG" id="age:AA314_01163"/>
<dbReference type="RefSeq" id="WP_053066123.1">
    <property type="nucleotide sequence ID" value="NZ_CP011509.1"/>
</dbReference>
<reference evidence="3 5" key="2">
    <citation type="submission" date="2018-08" db="EMBL/GenBank/DDBJ databases">
        <title>Genomic Encyclopedia of Archaeal and Bacterial Type Strains, Phase II (KMG-II): from individual species to whole genera.</title>
        <authorList>
            <person name="Goeker M."/>
        </authorList>
    </citation>
    <scope>NUCLEOTIDE SEQUENCE [LARGE SCALE GENOMIC DNA]</scope>
    <source>
        <strain evidence="3 5">DSM 2261</strain>
    </source>
</reference>
<gene>
    <name evidence="2" type="ORF">AA314_01163</name>
    <name evidence="3" type="ORF">ATI61_109265</name>
</gene>
<evidence type="ECO:0000256" key="1">
    <source>
        <dbReference type="SAM" id="Phobius"/>
    </source>
</evidence>
<dbReference type="AlphaFoldDB" id="A0AAC8TB42"/>
<keyword evidence="1" id="KW-0472">Membrane</keyword>
<dbReference type="EMBL" id="CP011509">
    <property type="protein sequence ID" value="AKI99536.1"/>
    <property type="molecule type" value="Genomic_DNA"/>
</dbReference>
<dbReference type="EMBL" id="QUMU01000009">
    <property type="protein sequence ID" value="REG27924.1"/>
    <property type="molecule type" value="Genomic_DNA"/>
</dbReference>
<dbReference type="Proteomes" id="UP000256345">
    <property type="component" value="Unassembled WGS sequence"/>
</dbReference>
<sequence>MVRLRGRASERGQGTTELALGLLLFVTVLIFGIHFAEVGYLSLKVQEAATSALWDTTSAKMHELPRNFDPLTNLISSDKPGQLATERYKDFDGRTSKAGGGKVVQLFTSAQQLQVTCGEAANIFFEPSTSTNTRVYRNVGGMTCNAQAQLSPVKKFTRSFLDKGKGAFFDVPHYAAGAIPVCGMGRAQGGKCAGGFGILLDDWALSSRSESGECHLLNCGNTAYYDSAKVVYDKHNQVNGASVTLARSIVGEAPINPAKFWMSFRGRTSNFLESDMPGGDSDTRDWETTPGFNSRTQEYHRAFNRRKTCFLGNECPSAM</sequence>
<accession>A0AAC8TB42</accession>
<proteinExistence type="predicted"/>
<keyword evidence="5" id="KW-1185">Reference proteome</keyword>
<organism evidence="2 4">
    <name type="scientific">Archangium gephyra</name>
    <dbReference type="NCBI Taxonomy" id="48"/>
    <lineage>
        <taxon>Bacteria</taxon>
        <taxon>Pseudomonadati</taxon>
        <taxon>Myxococcota</taxon>
        <taxon>Myxococcia</taxon>
        <taxon>Myxococcales</taxon>
        <taxon>Cystobacterineae</taxon>
        <taxon>Archangiaceae</taxon>
        <taxon>Archangium</taxon>
    </lineage>
</organism>
<dbReference type="Proteomes" id="UP000035579">
    <property type="component" value="Chromosome"/>
</dbReference>
<reference evidence="2 4" key="1">
    <citation type="submission" date="2015-05" db="EMBL/GenBank/DDBJ databases">
        <title>Genome assembly of Archangium gephyra DSM 2261.</title>
        <authorList>
            <person name="Sharma G."/>
            <person name="Subramanian S."/>
        </authorList>
    </citation>
    <scope>NUCLEOTIDE SEQUENCE [LARGE SCALE GENOMIC DNA]</scope>
    <source>
        <strain evidence="2 4">DSM 2261</strain>
    </source>
</reference>